<proteinExistence type="predicted"/>
<feature type="region of interest" description="Disordered" evidence="1">
    <location>
        <begin position="344"/>
        <end position="383"/>
    </location>
</feature>
<organism evidence="2 3">
    <name type="scientific">Amycolatopsis acididurans</name>
    <dbReference type="NCBI Taxonomy" id="2724524"/>
    <lineage>
        <taxon>Bacteria</taxon>
        <taxon>Bacillati</taxon>
        <taxon>Actinomycetota</taxon>
        <taxon>Actinomycetes</taxon>
        <taxon>Pseudonocardiales</taxon>
        <taxon>Pseudonocardiaceae</taxon>
        <taxon>Amycolatopsis</taxon>
    </lineage>
</organism>
<dbReference type="Pfam" id="PF02515">
    <property type="entry name" value="CoA_transf_3"/>
    <property type="match status" value="2"/>
</dbReference>
<dbReference type="InterPro" id="IPR023606">
    <property type="entry name" value="CoA-Trfase_III_dom_1_sf"/>
</dbReference>
<comment type="caution">
    <text evidence="2">The sequence shown here is derived from an EMBL/GenBank/DDBJ whole genome shotgun (WGS) entry which is preliminary data.</text>
</comment>
<feature type="compositionally biased region" description="Low complexity" evidence="1">
    <location>
        <begin position="355"/>
        <end position="374"/>
    </location>
</feature>
<dbReference type="SUPFAM" id="SSF89796">
    <property type="entry name" value="CoA-transferase family III (CaiB/BaiF)"/>
    <property type="match status" value="1"/>
</dbReference>
<keyword evidence="3" id="KW-1185">Reference proteome</keyword>
<evidence type="ECO:0000313" key="2">
    <source>
        <dbReference type="EMBL" id="NKQ53943.1"/>
    </source>
</evidence>
<sequence length="383" mass="39463">MALTGRRAGPALRAPGEPASAAWGALLALELLARIGGREVVLPGPRVLGERAAIAGLGRNAPSSPSGTTRLVRAADGWVAVNLARGWPDLPETDPWSFVELSIAGRPVAEIVEKARTHGFPVGVPATEDDQLAARGQEGEVWPFVLNGRVRRARPCEEYVRTEPRRWRLPPTRVVDVSSLWAGPLCGHLLTSLGARVIKVEDVRRPDPARQGPGEFFDLLHAGQESVALDLGTAGGRAALDRLIGGADVVIGNEHPPRGGKCWVSITAYGRTGPWAGAPGFGDDTAVAGGLVAWDPATGIPAPCGDAIAAPLAGVNAALAAVACRLAGGEWLVDVALREQAAATLTGTPEPGPVPAAAAPVARRPAGRAPALGADTARVLAES</sequence>
<dbReference type="PANTHER" id="PTHR48228:SF5">
    <property type="entry name" value="ALPHA-METHYLACYL-COA RACEMASE"/>
    <property type="match status" value="1"/>
</dbReference>
<dbReference type="PANTHER" id="PTHR48228">
    <property type="entry name" value="SUCCINYL-COA--D-CITRAMALATE COA-TRANSFERASE"/>
    <property type="match status" value="1"/>
</dbReference>
<dbReference type="InterPro" id="IPR050509">
    <property type="entry name" value="CoA-transferase_III"/>
</dbReference>
<dbReference type="InterPro" id="IPR003673">
    <property type="entry name" value="CoA-Trfase_fam_III"/>
</dbReference>
<evidence type="ECO:0008006" key="4">
    <source>
        <dbReference type="Google" id="ProtNLM"/>
    </source>
</evidence>
<protein>
    <recommendedName>
        <fullName evidence="4">CoA transferase</fullName>
    </recommendedName>
</protein>
<gene>
    <name evidence="2" type="ORF">HFP15_13735</name>
</gene>
<dbReference type="Gene3D" id="3.40.50.10540">
    <property type="entry name" value="Crotonobetainyl-coa:carnitine coa-transferase, domain 1"/>
    <property type="match status" value="2"/>
</dbReference>
<name>A0ABX1J2D8_9PSEU</name>
<dbReference type="Proteomes" id="UP000715441">
    <property type="component" value="Unassembled WGS sequence"/>
</dbReference>
<evidence type="ECO:0000256" key="1">
    <source>
        <dbReference type="SAM" id="MobiDB-lite"/>
    </source>
</evidence>
<accession>A0ABX1J2D8</accession>
<dbReference type="EMBL" id="JAAXLS010000007">
    <property type="protein sequence ID" value="NKQ53943.1"/>
    <property type="molecule type" value="Genomic_DNA"/>
</dbReference>
<reference evidence="2 3" key="1">
    <citation type="submission" date="2020-04" db="EMBL/GenBank/DDBJ databases">
        <title>Novel species.</title>
        <authorList>
            <person name="Teo W.F.A."/>
            <person name="Lipun K."/>
            <person name="Srisuk N."/>
            <person name="Duangmal K."/>
        </authorList>
    </citation>
    <scope>NUCLEOTIDE SEQUENCE [LARGE SCALE GENOMIC DNA]</scope>
    <source>
        <strain evidence="2 3">K13G38</strain>
    </source>
</reference>
<evidence type="ECO:0000313" key="3">
    <source>
        <dbReference type="Proteomes" id="UP000715441"/>
    </source>
</evidence>